<reference evidence="1 2" key="1">
    <citation type="submission" date="2021-05" db="EMBL/GenBank/DDBJ databases">
        <title>Mycobacterium acidophilum sp. nov., an extremely acid-tolerant member of the genus Mycobacterium.</title>
        <authorList>
            <person name="Xia J."/>
        </authorList>
    </citation>
    <scope>NUCLEOTIDE SEQUENCE [LARGE SCALE GENOMIC DNA]</scope>
    <source>
        <strain evidence="1 2">M1</strain>
    </source>
</reference>
<gene>
    <name evidence="1" type="ORF">KIH27_01600</name>
</gene>
<accession>A0ABS5RDC1</accession>
<sequence>MWCPSVSLSVWANAWLAGQASPDDVLDALTAWAPVQSVAAYDAVAAGSIGLSWPGAGHAGPVALLQTLRAAPGPIHPVLPVPGDVRGLPPGTEFSREALSVGEAVILAGPGTAVGLIPEFIDDDPQPTMTWTVHALPALPVIEQHDLGAAEYALRSAVRSAAETMGAVTSLYSGPGDPRDLVEDLLDATRHHRIPDRAPARAVRVLENAALVDAIVTVGAEAVATGAQSSSQAQRVGEVLAPLAAVVRTARAAAVDAILAAARRA</sequence>
<organism evidence="1 2">
    <name type="scientific">Mycolicibacter acidiphilus</name>
    <dbReference type="NCBI Taxonomy" id="2835306"/>
    <lineage>
        <taxon>Bacteria</taxon>
        <taxon>Bacillati</taxon>
        <taxon>Actinomycetota</taxon>
        <taxon>Actinomycetes</taxon>
        <taxon>Mycobacteriales</taxon>
        <taxon>Mycobacteriaceae</taxon>
        <taxon>Mycolicibacter</taxon>
    </lineage>
</organism>
<dbReference type="EMBL" id="JAHCLR010000001">
    <property type="protein sequence ID" value="MBS9532280.1"/>
    <property type="molecule type" value="Genomic_DNA"/>
</dbReference>
<proteinExistence type="predicted"/>
<evidence type="ECO:0000313" key="1">
    <source>
        <dbReference type="EMBL" id="MBS9532280.1"/>
    </source>
</evidence>
<dbReference type="Proteomes" id="UP001519535">
    <property type="component" value="Unassembled WGS sequence"/>
</dbReference>
<comment type="caution">
    <text evidence="1">The sequence shown here is derived from an EMBL/GenBank/DDBJ whole genome shotgun (WGS) entry which is preliminary data.</text>
</comment>
<protein>
    <submittedName>
        <fullName evidence="1">Uncharacterized protein</fullName>
    </submittedName>
</protein>
<dbReference type="RefSeq" id="WP_214091143.1">
    <property type="nucleotide sequence ID" value="NZ_JAHCLR010000001.1"/>
</dbReference>
<evidence type="ECO:0000313" key="2">
    <source>
        <dbReference type="Proteomes" id="UP001519535"/>
    </source>
</evidence>
<name>A0ABS5RDC1_9MYCO</name>
<keyword evidence="2" id="KW-1185">Reference proteome</keyword>